<dbReference type="PANTHER" id="PTHR30154">
    <property type="entry name" value="LEUCINE-RESPONSIVE REGULATORY PROTEIN"/>
    <property type="match status" value="1"/>
</dbReference>
<keyword evidence="3" id="KW-0804">Transcription</keyword>
<evidence type="ECO:0000256" key="3">
    <source>
        <dbReference type="ARBA" id="ARBA00023163"/>
    </source>
</evidence>
<comment type="caution">
    <text evidence="5">The sequence shown here is derived from an EMBL/GenBank/DDBJ whole genome shotgun (WGS) entry which is preliminary data.</text>
</comment>
<dbReference type="RefSeq" id="WP_304276744.1">
    <property type="nucleotide sequence ID" value="NZ_QFQZ01000021.1"/>
</dbReference>
<reference evidence="5 6" key="1">
    <citation type="submission" date="2017-08" db="EMBL/GenBank/DDBJ databases">
        <title>Infants hospitalized years apart are colonized by the same room-sourced microbial strains.</title>
        <authorList>
            <person name="Brooks B."/>
            <person name="Olm M.R."/>
            <person name="Firek B.A."/>
            <person name="Baker R."/>
            <person name="Thomas B.C."/>
            <person name="Morowitz M.J."/>
            <person name="Banfield J.F."/>
        </authorList>
    </citation>
    <scope>NUCLEOTIDE SEQUENCE [LARGE SCALE GENOMIC DNA]</scope>
    <source>
        <strain evidence="5">S2_003_000_R2_4</strain>
    </source>
</reference>
<sequence length="149" mass="16491">MTKSDERGLSDLDRRLLAMLRQDSRQPVTKLASELGLSRANVYARLSRLEEEGVISGYTVRLGETYDRRLIRAQVMIKALPKHARTIEEALAAIPELSALHAISGENDLIALIEAETVGELNALIDRIGEIEGIERTTSSILLATKVLR</sequence>
<keyword evidence="1" id="KW-0805">Transcription regulation</keyword>
<dbReference type="Gene3D" id="1.10.10.10">
    <property type="entry name" value="Winged helix-like DNA-binding domain superfamily/Winged helix DNA-binding domain"/>
    <property type="match status" value="1"/>
</dbReference>
<dbReference type="Gene3D" id="3.30.70.920">
    <property type="match status" value="1"/>
</dbReference>
<dbReference type="InterPro" id="IPR011008">
    <property type="entry name" value="Dimeric_a/b-barrel"/>
</dbReference>
<protein>
    <submittedName>
        <fullName evidence="5">AsnC family transcriptional regulator</fullName>
    </submittedName>
</protein>
<evidence type="ECO:0000313" key="6">
    <source>
        <dbReference type="Proteomes" id="UP000249393"/>
    </source>
</evidence>
<gene>
    <name evidence="5" type="ORF">DI526_08980</name>
</gene>
<dbReference type="SMART" id="SM00344">
    <property type="entry name" value="HTH_ASNC"/>
    <property type="match status" value="1"/>
</dbReference>
<dbReference type="Pfam" id="PF01037">
    <property type="entry name" value="AsnC_trans_reg"/>
    <property type="match status" value="1"/>
</dbReference>
<dbReference type="SUPFAM" id="SSF46785">
    <property type="entry name" value="Winged helix' DNA-binding domain"/>
    <property type="match status" value="1"/>
</dbReference>
<evidence type="ECO:0000256" key="1">
    <source>
        <dbReference type="ARBA" id="ARBA00023015"/>
    </source>
</evidence>
<accession>A0A2W5XC52</accession>
<proteinExistence type="predicted"/>
<dbReference type="Pfam" id="PF13412">
    <property type="entry name" value="HTH_24"/>
    <property type="match status" value="1"/>
</dbReference>
<dbReference type="PRINTS" id="PR00033">
    <property type="entry name" value="HTHASNC"/>
</dbReference>
<dbReference type="PANTHER" id="PTHR30154:SF53">
    <property type="entry name" value="HTH-TYPE TRANSCRIPTIONAL REGULATOR LRPC"/>
    <property type="match status" value="1"/>
</dbReference>
<dbReference type="GO" id="GO:0005829">
    <property type="term" value="C:cytosol"/>
    <property type="evidence" value="ECO:0007669"/>
    <property type="project" value="TreeGrafter"/>
</dbReference>
<dbReference type="AlphaFoldDB" id="A0A2W5XC52"/>
<dbReference type="InterPro" id="IPR036388">
    <property type="entry name" value="WH-like_DNA-bd_sf"/>
</dbReference>
<dbReference type="GO" id="GO:0043200">
    <property type="term" value="P:response to amino acid"/>
    <property type="evidence" value="ECO:0007669"/>
    <property type="project" value="TreeGrafter"/>
</dbReference>
<dbReference type="InterPro" id="IPR000485">
    <property type="entry name" value="AsnC-type_HTH_dom"/>
</dbReference>
<dbReference type="PROSITE" id="PS50956">
    <property type="entry name" value="HTH_ASNC_2"/>
    <property type="match status" value="1"/>
</dbReference>
<evidence type="ECO:0000256" key="2">
    <source>
        <dbReference type="ARBA" id="ARBA00023125"/>
    </source>
</evidence>
<organism evidence="5 6">
    <name type="scientific">Caulobacter segnis</name>
    <dbReference type="NCBI Taxonomy" id="88688"/>
    <lineage>
        <taxon>Bacteria</taxon>
        <taxon>Pseudomonadati</taxon>
        <taxon>Pseudomonadota</taxon>
        <taxon>Alphaproteobacteria</taxon>
        <taxon>Caulobacterales</taxon>
        <taxon>Caulobacteraceae</taxon>
        <taxon>Caulobacter</taxon>
    </lineage>
</organism>
<evidence type="ECO:0000259" key="4">
    <source>
        <dbReference type="PROSITE" id="PS50956"/>
    </source>
</evidence>
<dbReference type="InterPro" id="IPR019888">
    <property type="entry name" value="Tscrpt_reg_AsnC-like"/>
</dbReference>
<name>A0A2W5XC52_9CAUL</name>
<feature type="domain" description="HTH asnC-type" evidence="4">
    <location>
        <begin position="9"/>
        <end position="81"/>
    </location>
</feature>
<keyword evidence="2" id="KW-0238">DNA-binding</keyword>
<evidence type="ECO:0000313" key="5">
    <source>
        <dbReference type="EMBL" id="PZR34911.1"/>
    </source>
</evidence>
<dbReference type="GO" id="GO:0043565">
    <property type="term" value="F:sequence-specific DNA binding"/>
    <property type="evidence" value="ECO:0007669"/>
    <property type="project" value="InterPro"/>
</dbReference>
<dbReference type="InterPro" id="IPR036390">
    <property type="entry name" value="WH_DNA-bd_sf"/>
</dbReference>
<dbReference type="EMBL" id="QFQZ01000021">
    <property type="protein sequence ID" value="PZR34911.1"/>
    <property type="molecule type" value="Genomic_DNA"/>
</dbReference>
<dbReference type="Proteomes" id="UP000249393">
    <property type="component" value="Unassembled WGS sequence"/>
</dbReference>
<dbReference type="SUPFAM" id="SSF54909">
    <property type="entry name" value="Dimeric alpha+beta barrel"/>
    <property type="match status" value="1"/>
</dbReference>
<dbReference type="InterPro" id="IPR019887">
    <property type="entry name" value="Tscrpt_reg_AsnC/Lrp_C"/>
</dbReference>